<dbReference type="NCBIfam" id="TIGR00362">
    <property type="entry name" value="DnaA"/>
    <property type="match status" value="1"/>
</dbReference>
<evidence type="ECO:0000313" key="15">
    <source>
        <dbReference type="Proteomes" id="UP000230731"/>
    </source>
</evidence>
<evidence type="ECO:0000256" key="2">
    <source>
        <dbReference type="ARBA" id="ARBA00022490"/>
    </source>
</evidence>
<dbReference type="SUPFAM" id="SSF52540">
    <property type="entry name" value="P-loop containing nucleoside triphosphate hydrolases"/>
    <property type="match status" value="1"/>
</dbReference>
<dbReference type="Gene3D" id="3.30.300.180">
    <property type="match status" value="1"/>
</dbReference>
<reference evidence="15" key="1">
    <citation type="submission" date="2017-09" db="EMBL/GenBank/DDBJ databases">
        <title>Depth-based differentiation of microbial function through sediment-hosted aquifers and enrichment of novel symbionts in the deep terrestrial subsurface.</title>
        <authorList>
            <person name="Probst A.J."/>
            <person name="Ladd B."/>
            <person name="Jarett J.K."/>
            <person name="Geller-Mcgrath D.E."/>
            <person name="Sieber C.M.K."/>
            <person name="Emerson J.B."/>
            <person name="Anantharaman K."/>
            <person name="Thomas B.C."/>
            <person name="Malmstrom R."/>
            <person name="Stieglmeier M."/>
            <person name="Klingl A."/>
            <person name="Woyke T."/>
            <person name="Ryan C.M."/>
            <person name="Banfield J.F."/>
        </authorList>
    </citation>
    <scope>NUCLEOTIDE SEQUENCE [LARGE SCALE GENOMIC DNA]</scope>
</reference>
<feature type="region of interest" description="Domain IV, binds dsDNA" evidence="8">
    <location>
        <begin position="347"/>
        <end position="467"/>
    </location>
</feature>
<comment type="similarity">
    <text evidence="1 8 11">Belongs to the DnaA family.</text>
</comment>
<dbReference type="CDD" id="cd00009">
    <property type="entry name" value="AAA"/>
    <property type="match status" value="1"/>
</dbReference>
<comment type="subcellular location">
    <subcellularLocation>
        <location evidence="8">Cytoplasm</location>
    </subcellularLocation>
</comment>
<feature type="domain" description="Chromosomal replication initiator DnaA C-terminal" evidence="13">
    <location>
        <begin position="375"/>
        <end position="444"/>
    </location>
</feature>
<dbReference type="InterPro" id="IPR024633">
    <property type="entry name" value="DnaA_N_dom"/>
</dbReference>
<dbReference type="InterPro" id="IPR010921">
    <property type="entry name" value="Trp_repressor/repl_initiator"/>
</dbReference>
<dbReference type="Pfam" id="PF08299">
    <property type="entry name" value="Bac_DnaA_C"/>
    <property type="match status" value="1"/>
</dbReference>
<feature type="binding site" evidence="8">
    <location>
        <position position="178"/>
    </location>
    <ligand>
        <name>ATP</name>
        <dbReference type="ChEBI" id="CHEBI:30616"/>
    </ligand>
</feature>
<organism evidence="14 15">
    <name type="scientific">Candidatus Andersenbacteria bacterium CG10_big_fil_rev_8_21_14_0_10_54_11</name>
    <dbReference type="NCBI Taxonomy" id="1974485"/>
    <lineage>
        <taxon>Bacteria</taxon>
        <taxon>Candidatus Anderseniibacteriota</taxon>
    </lineage>
</organism>
<feature type="domain" description="AAA+ ATPase" evidence="12">
    <location>
        <begin position="163"/>
        <end position="287"/>
    </location>
</feature>
<comment type="caution">
    <text evidence="14">The sequence shown here is derived from an EMBL/GenBank/DDBJ whole genome shotgun (WGS) entry which is preliminary data.</text>
</comment>
<dbReference type="InterPro" id="IPR001957">
    <property type="entry name" value="Chromosome_initiator_DnaA"/>
</dbReference>
<dbReference type="GO" id="GO:0006275">
    <property type="term" value="P:regulation of DNA replication"/>
    <property type="evidence" value="ECO:0007669"/>
    <property type="project" value="UniProtKB-UniRule"/>
</dbReference>
<dbReference type="GO" id="GO:0006270">
    <property type="term" value="P:DNA replication initiation"/>
    <property type="evidence" value="ECO:0007669"/>
    <property type="project" value="UniProtKB-UniRule"/>
</dbReference>
<dbReference type="InterPro" id="IPR013159">
    <property type="entry name" value="DnaA_C"/>
</dbReference>
<keyword evidence="7 8" id="KW-0238">DNA-binding</keyword>
<evidence type="ECO:0000256" key="6">
    <source>
        <dbReference type="ARBA" id="ARBA00023121"/>
    </source>
</evidence>
<evidence type="ECO:0000256" key="7">
    <source>
        <dbReference type="ARBA" id="ARBA00023125"/>
    </source>
</evidence>
<keyword evidence="5 8" id="KW-0067">ATP-binding</keyword>
<dbReference type="GO" id="GO:0005886">
    <property type="term" value="C:plasma membrane"/>
    <property type="evidence" value="ECO:0007669"/>
    <property type="project" value="TreeGrafter"/>
</dbReference>
<dbReference type="InterPro" id="IPR013317">
    <property type="entry name" value="DnaA_dom"/>
</dbReference>
<dbReference type="InterPro" id="IPR020591">
    <property type="entry name" value="Chromosome_initiator_DnaA-like"/>
</dbReference>
<dbReference type="Gene3D" id="1.10.1750.10">
    <property type="match status" value="1"/>
</dbReference>
<evidence type="ECO:0000313" key="14">
    <source>
        <dbReference type="EMBL" id="PIT98414.1"/>
    </source>
</evidence>
<dbReference type="HAMAP" id="MF_00377">
    <property type="entry name" value="DnaA_bact"/>
    <property type="match status" value="1"/>
</dbReference>
<evidence type="ECO:0000256" key="5">
    <source>
        <dbReference type="ARBA" id="ARBA00022840"/>
    </source>
</evidence>
<feature type="region of interest" description="Domain III, AAA+ region" evidence="8">
    <location>
        <begin position="130"/>
        <end position="346"/>
    </location>
</feature>
<feature type="binding site" evidence="8">
    <location>
        <position position="177"/>
    </location>
    <ligand>
        <name>ATP</name>
        <dbReference type="ChEBI" id="CHEBI:30616"/>
    </ligand>
</feature>
<proteinExistence type="inferred from homology"/>
<dbReference type="GO" id="GO:0008289">
    <property type="term" value="F:lipid binding"/>
    <property type="evidence" value="ECO:0007669"/>
    <property type="project" value="UniProtKB-KW"/>
</dbReference>
<keyword evidence="4 8" id="KW-0547">Nucleotide-binding</keyword>
<dbReference type="Pfam" id="PF00308">
    <property type="entry name" value="Bac_DnaA"/>
    <property type="match status" value="1"/>
</dbReference>
<evidence type="ECO:0000256" key="9">
    <source>
        <dbReference type="NCBIfam" id="TIGR00362"/>
    </source>
</evidence>
<dbReference type="InterPro" id="IPR003593">
    <property type="entry name" value="AAA+_ATPase"/>
</dbReference>
<accession>A0A2M6X088</accession>
<comment type="subunit">
    <text evidence="8">Oligomerizes as a right-handed, spiral filament on DNA at oriC.</text>
</comment>
<dbReference type="FunFam" id="3.40.50.300:FF:000668">
    <property type="entry name" value="Chromosomal replication initiator protein DnaA"/>
    <property type="match status" value="1"/>
</dbReference>
<evidence type="ECO:0000256" key="8">
    <source>
        <dbReference type="HAMAP-Rule" id="MF_00377"/>
    </source>
</evidence>
<evidence type="ECO:0000256" key="4">
    <source>
        <dbReference type="ARBA" id="ARBA00022741"/>
    </source>
</evidence>
<dbReference type="Proteomes" id="UP000230731">
    <property type="component" value="Unassembled WGS sequence"/>
</dbReference>
<dbReference type="InterPro" id="IPR027417">
    <property type="entry name" value="P-loop_NTPase"/>
</dbReference>
<evidence type="ECO:0000256" key="1">
    <source>
        <dbReference type="ARBA" id="ARBA00006583"/>
    </source>
</evidence>
<dbReference type="SUPFAM" id="SSF48295">
    <property type="entry name" value="TrpR-like"/>
    <property type="match status" value="1"/>
</dbReference>
<name>A0A2M6X088_9BACT</name>
<dbReference type="PANTHER" id="PTHR30050:SF2">
    <property type="entry name" value="CHROMOSOMAL REPLICATION INITIATOR PROTEIN DNAA"/>
    <property type="match status" value="1"/>
</dbReference>
<dbReference type="GO" id="GO:0005737">
    <property type="term" value="C:cytoplasm"/>
    <property type="evidence" value="ECO:0007669"/>
    <property type="project" value="UniProtKB-SubCell"/>
</dbReference>
<dbReference type="SMART" id="SM00760">
    <property type="entry name" value="Bac_DnaA_C"/>
    <property type="match status" value="1"/>
</dbReference>
<dbReference type="AlphaFoldDB" id="A0A2M6X088"/>
<dbReference type="Gene3D" id="1.10.8.60">
    <property type="match status" value="1"/>
</dbReference>
<comment type="caution">
    <text evidence="8">Lacks conserved residue(s) required for the propagation of feature annotation.</text>
</comment>
<dbReference type="EMBL" id="PEZP01000008">
    <property type="protein sequence ID" value="PIT98414.1"/>
    <property type="molecule type" value="Genomic_DNA"/>
</dbReference>
<feature type="region of interest" description="Domain I, interacts with DnaA modulators" evidence="8">
    <location>
        <begin position="1"/>
        <end position="88"/>
    </location>
</feature>
<gene>
    <name evidence="8 14" type="primary">dnaA</name>
    <name evidence="14" type="ORF">COT71_00790</name>
</gene>
<dbReference type="GO" id="GO:0003688">
    <property type="term" value="F:DNA replication origin binding"/>
    <property type="evidence" value="ECO:0007669"/>
    <property type="project" value="UniProtKB-UniRule"/>
</dbReference>
<dbReference type="PANTHER" id="PTHR30050">
    <property type="entry name" value="CHROMOSOMAL REPLICATION INITIATOR PROTEIN DNAA"/>
    <property type="match status" value="1"/>
</dbReference>
<dbReference type="CDD" id="cd06571">
    <property type="entry name" value="Bac_DnaA_C"/>
    <property type="match status" value="1"/>
</dbReference>
<dbReference type="SMART" id="SM00382">
    <property type="entry name" value="AAA"/>
    <property type="match status" value="1"/>
</dbReference>
<feature type="binding site" evidence="8">
    <location>
        <position position="176"/>
    </location>
    <ligand>
        <name>ATP</name>
        <dbReference type="ChEBI" id="CHEBI:30616"/>
    </ligand>
</feature>
<protein>
    <recommendedName>
        <fullName evidence="8 9">Chromosomal replication initiator protein DnaA</fullName>
    </recommendedName>
</protein>
<dbReference type="GO" id="GO:0005524">
    <property type="term" value="F:ATP binding"/>
    <property type="evidence" value="ECO:0007669"/>
    <property type="project" value="UniProtKB-UniRule"/>
</dbReference>
<dbReference type="Gene3D" id="3.40.50.300">
    <property type="entry name" value="P-loop containing nucleotide triphosphate hydrolases"/>
    <property type="match status" value="1"/>
</dbReference>
<dbReference type="Pfam" id="PF11638">
    <property type="entry name" value="DnaA_N"/>
    <property type="match status" value="1"/>
</dbReference>
<evidence type="ECO:0000259" key="12">
    <source>
        <dbReference type="SMART" id="SM00382"/>
    </source>
</evidence>
<evidence type="ECO:0000256" key="10">
    <source>
        <dbReference type="RuleBase" id="RU000577"/>
    </source>
</evidence>
<keyword evidence="2 8" id="KW-0963">Cytoplasm</keyword>
<evidence type="ECO:0000256" key="11">
    <source>
        <dbReference type="RuleBase" id="RU004227"/>
    </source>
</evidence>
<evidence type="ECO:0000259" key="13">
    <source>
        <dbReference type="SMART" id="SM00760"/>
    </source>
</evidence>
<comment type="function">
    <text evidence="8 10">Plays an essential role in the initiation and regulation of chromosomal replication. ATP-DnaA binds to the origin of replication (oriC) to initiate formation of the DNA replication initiation complex once per cell cycle. Binds the DnaA box (a 9 base pair repeat at the origin) and separates the double-stranded (ds)DNA. Forms a right-handed helical filament on oriC DNA; dsDNA binds to the exterior of the filament while single-stranded (ss)DNA is stabiized in the filament's interior. The ATP-DnaA-oriC complex binds and stabilizes one strand of the AT-rich DNA unwinding element (DUE), permitting loading of DNA polymerase. After initiation quickly degrades to an ADP-DnaA complex that is not apt for DNA replication. Binds acidic phospholipids.</text>
</comment>
<keyword evidence="6 8" id="KW-0446">Lipid-binding</keyword>
<dbReference type="InterPro" id="IPR038454">
    <property type="entry name" value="DnaA_N_sf"/>
</dbReference>
<keyword evidence="3 8" id="KW-0235">DNA replication</keyword>
<feature type="binding site" evidence="8">
    <location>
        <position position="174"/>
    </location>
    <ligand>
        <name>ATP</name>
        <dbReference type="ChEBI" id="CHEBI:30616"/>
    </ligand>
</feature>
<sequence>MPTRTKLMDDEQLWQAALGQLELRVSQGNFLTWFAATRIRERREGTVTVETPSAFTYEWLSRKYYQDILEVLQNLDPSIQQLTFTVQTAPVSQRPLKKNFRILARKLMRTPPVQAAAPAADERVSGLTKTLNAKYTFETFVVGSSNEIAYAACRAVAARPGEAYNPLFLNGGVGLGKTHLLQSIGNEIVNMRKGARVLYVSSEKFINEFVQSIRNRTTQKFKQYYREVDVLIIDDVQFMAGKGKTQEELFHTFNALYSQNKQVILSSDRSPRAIPTFEERLRSRLSGGMIVDIQQPDYETRLAIITTKAQAKISLFDEDALAYIAKNIQKNVRELEGALNRVIVHCELAQQRATLPYTKKILEGILEQHHQRSIDSQSVLTIVSSYYNLSLEDLCGKSRKKEVVRPRQIAMYLLRKENNVSFPTIGDFFGGRDHTTAMHACEKIEKLLEHDEDLLQELNFIRERLYA</sequence>
<dbReference type="PRINTS" id="PR00051">
    <property type="entry name" value="DNAA"/>
</dbReference>
<evidence type="ECO:0000256" key="3">
    <source>
        <dbReference type="ARBA" id="ARBA00022705"/>
    </source>
</evidence>
<comment type="domain">
    <text evidence="8">Domain I is involved in oligomerization and binding regulators, domain II is flexibile and of varying length in different bacteria, domain III forms the AAA+ region, while domain IV binds dsDNA.</text>
</comment>